<dbReference type="OrthoDB" id="2966296at2759"/>
<protein>
    <submittedName>
        <fullName evidence="3">Uncharacterized protein</fullName>
    </submittedName>
</protein>
<organism evidence="3 4">
    <name type="scientific">Tetrapyrgos nigripes</name>
    <dbReference type="NCBI Taxonomy" id="182062"/>
    <lineage>
        <taxon>Eukaryota</taxon>
        <taxon>Fungi</taxon>
        <taxon>Dikarya</taxon>
        <taxon>Basidiomycota</taxon>
        <taxon>Agaricomycotina</taxon>
        <taxon>Agaricomycetes</taxon>
        <taxon>Agaricomycetidae</taxon>
        <taxon>Agaricales</taxon>
        <taxon>Marasmiineae</taxon>
        <taxon>Marasmiaceae</taxon>
        <taxon>Tetrapyrgos</taxon>
    </lineage>
</organism>
<keyword evidence="4" id="KW-1185">Reference proteome</keyword>
<feature type="signal peptide" evidence="2">
    <location>
        <begin position="1"/>
        <end position="21"/>
    </location>
</feature>
<dbReference type="EMBL" id="JAACJM010000004">
    <property type="protein sequence ID" value="KAF5373074.1"/>
    <property type="molecule type" value="Genomic_DNA"/>
</dbReference>
<feature type="region of interest" description="Disordered" evidence="1">
    <location>
        <begin position="42"/>
        <end position="97"/>
    </location>
</feature>
<sequence>MAKQIIFFIFTILLLGLFASASPLPVPRDAAAAKRGLRQFKLKRGDPEPFAKRADDDAPKPSSTPYIVNKRDDVSPPQPSKSASSSQLSSLPFHRTD</sequence>
<feature type="compositionally biased region" description="Low complexity" evidence="1">
    <location>
        <begin position="80"/>
        <end position="97"/>
    </location>
</feature>
<comment type="caution">
    <text evidence="3">The sequence shown here is derived from an EMBL/GenBank/DDBJ whole genome shotgun (WGS) entry which is preliminary data.</text>
</comment>
<dbReference type="AlphaFoldDB" id="A0A8H5LXL2"/>
<evidence type="ECO:0000256" key="2">
    <source>
        <dbReference type="SAM" id="SignalP"/>
    </source>
</evidence>
<accession>A0A8H5LXL2</accession>
<proteinExistence type="predicted"/>
<evidence type="ECO:0000313" key="3">
    <source>
        <dbReference type="EMBL" id="KAF5373074.1"/>
    </source>
</evidence>
<evidence type="ECO:0000256" key="1">
    <source>
        <dbReference type="SAM" id="MobiDB-lite"/>
    </source>
</evidence>
<name>A0A8H5LXL2_9AGAR</name>
<feature type="compositionally biased region" description="Basic and acidic residues" evidence="1">
    <location>
        <begin position="43"/>
        <end position="59"/>
    </location>
</feature>
<keyword evidence="2" id="KW-0732">Signal</keyword>
<evidence type="ECO:0000313" key="4">
    <source>
        <dbReference type="Proteomes" id="UP000559256"/>
    </source>
</evidence>
<dbReference type="Proteomes" id="UP000559256">
    <property type="component" value="Unassembled WGS sequence"/>
</dbReference>
<gene>
    <name evidence="3" type="ORF">D9758_001507</name>
</gene>
<reference evidence="3 4" key="1">
    <citation type="journal article" date="2020" name="ISME J.">
        <title>Uncovering the hidden diversity of litter-decomposition mechanisms in mushroom-forming fungi.</title>
        <authorList>
            <person name="Floudas D."/>
            <person name="Bentzer J."/>
            <person name="Ahren D."/>
            <person name="Johansson T."/>
            <person name="Persson P."/>
            <person name="Tunlid A."/>
        </authorList>
    </citation>
    <scope>NUCLEOTIDE SEQUENCE [LARGE SCALE GENOMIC DNA]</scope>
    <source>
        <strain evidence="3 4">CBS 291.85</strain>
    </source>
</reference>
<feature type="chain" id="PRO_5034020101" evidence="2">
    <location>
        <begin position="22"/>
        <end position="97"/>
    </location>
</feature>